<dbReference type="InterPro" id="IPR030391">
    <property type="entry name" value="MeTrfase_TrmA_CS"/>
</dbReference>
<feature type="active site" description="Nucleophile" evidence="4">
    <location>
        <position position="372"/>
    </location>
</feature>
<dbReference type="Proteomes" id="UP000064249">
    <property type="component" value="Unassembled WGS sequence"/>
</dbReference>
<dbReference type="GO" id="GO:0070475">
    <property type="term" value="P:rRNA base methylation"/>
    <property type="evidence" value="ECO:0007669"/>
    <property type="project" value="TreeGrafter"/>
</dbReference>
<dbReference type="PANTHER" id="PTHR11061">
    <property type="entry name" value="RNA M5U METHYLTRANSFERASE"/>
    <property type="match status" value="1"/>
</dbReference>
<accession>A0A101FY23</accession>
<dbReference type="SUPFAM" id="SSF53335">
    <property type="entry name" value="S-adenosyl-L-methionine-dependent methyltransferases"/>
    <property type="match status" value="1"/>
</dbReference>
<feature type="active site" evidence="5">
    <location>
        <position position="372"/>
    </location>
</feature>
<evidence type="ECO:0000256" key="3">
    <source>
        <dbReference type="ARBA" id="ARBA00022691"/>
    </source>
</evidence>
<dbReference type="InterPro" id="IPR029063">
    <property type="entry name" value="SAM-dependent_MTases_sf"/>
</dbReference>
<dbReference type="InterPro" id="IPR010280">
    <property type="entry name" value="U5_MeTrfase_fam"/>
</dbReference>
<dbReference type="PROSITE" id="PS01231">
    <property type="entry name" value="TRMA_2"/>
    <property type="match status" value="1"/>
</dbReference>
<evidence type="ECO:0000256" key="4">
    <source>
        <dbReference type="PROSITE-ProRule" id="PRU01024"/>
    </source>
</evidence>
<evidence type="ECO:0000256" key="2">
    <source>
        <dbReference type="ARBA" id="ARBA00022679"/>
    </source>
</evidence>
<dbReference type="PROSITE" id="PS50926">
    <property type="entry name" value="TRAM"/>
    <property type="match status" value="1"/>
</dbReference>
<dbReference type="PATRIC" id="fig|167964.4.peg.1385"/>
<sequence>MIYKMENQPKYEVMIDKLAYGGDGFARLADGRAVFIPDVIPGEKVSIRIVEDKQKYARAAALEVLTASQVRIKPPCPHFGVCGGCQYQHIQYEAQVQLKKEILKDQLTRIGHLDSVAEIEVFSSDLPFGYRNVMQFHPLPDGKLGLMKRNSQAVFELTRCLLPMPAIAQFWQYLTLEADSGITRIEVRQNREEDLLVLLQGEGAELPEIAVDMPISMVHRVGNDTVVLSGDDAIVMTILDIPFHLSAGAFFQVNDCITEKMVQRLLDILARKKPRRVLDLYSGAGLFSRFMAPEVQQVTAIESNALACHDFVINLDDFDNVTLYEGLAEQVLPSLDIEADLVVCDPPRAGLHVKVIDTLAESGIPTLVYISCDPATLARDIRRLVEKGFIVENIAMFDMFPQTYHFESMVVLARL</sequence>
<dbReference type="Gene3D" id="3.40.50.150">
    <property type="entry name" value="Vaccinia Virus protein VP39"/>
    <property type="match status" value="2"/>
</dbReference>
<dbReference type="SUPFAM" id="SSF50249">
    <property type="entry name" value="Nucleic acid-binding proteins"/>
    <property type="match status" value="1"/>
</dbReference>
<evidence type="ECO:0000259" key="6">
    <source>
        <dbReference type="PROSITE" id="PS50926"/>
    </source>
</evidence>
<dbReference type="PANTHER" id="PTHR11061:SF30">
    <property type="entry name" value="TRNA (URACIL(54)-C(5))-METHYLTRANSFERASE"/>
    <property type="match status" value="1"/>
</dbReference>
<dbReference type="InterPro" id="IPR002792">
    <property type="entry name" value="TRAM_dom"/>
</dbReference>
<evidence type="ECO:0000256" key="5">
    <source>
        <dbReference type="PROSITE-ProRule" id="PRU10015"/>
    </source>
</evidence>
<organism evidence="7 8">
    <name type="scientific">Anaerolinea thermophila</name>
    <dbReference type="NCBI Taxonomy" id="167964"/>
    <lineage>
        <taxon>Bacteria</taxon>
        <taxon>Bacillati</taxon>
        <taxon>Chloroflexota</taxon>
        <taxon>Anaerolineae</taxon>
        <taxon>Anaerolineales</taxon>
        <taxon>Anaerolineaceae</taxon>
        <taxon>Anaerolinea</taxon>
    </lineage>
</organism>
<keyword evidence="1 4" id="KW-0489">Methyltransferase</keyword>
<dbReference type="Pfam" id="PF01938">
    <property type="entry name" value="TRAM"/>
    <property type="match status" value="1"/>
</dbReference>
<dbReference type="Gene3D" id="2.40.50.140">
    <property type="entry name" value="Nucleic acid-binding proteins"/>
    <property type="match status" value="1"/>
</dbReference>
<comment type="caution">
    <text evidence="7">The sequence shown here is derived from an EMBL/GenBank/DDBJ whole genome shotgun (WGS) entry which is preliminary data.</text>
</comment>
<dbReference type="CDD" id="cd02440">
    <property type="entry name" value="AdoMet_MTases"/>
    <property type="match status" value="1"/>
</dbReference>
<evidence type="ECO:0000313" key="7">
    <source>
        <dbReference type="EMBL" id="KUK46473.1"/>
    </source>
</evidence>
<dbReference type="InterPro" id="IPR030390">
    <property type="entry name" value="MeTrfase_TrmA_AS"/>
</dbReference>
<evidence type="ECO:0000256" key="1">
    <source>
        <dbReference type="ARBA" id="ARBA00022603"/>
    </source>
</evidence>
<dbReference type="InterPro" id="IPR012340">
    <property type="entry name" value="NA-bd_OB-fold"/>
</dbReference>
<feature type="domain" description="TRAM" evidence="6">
    <location>
        <begin position="3"/>
        <end position="63"/>
    </location>
</feature>
<gene>
    <name evidence="7" type="ORF">XD73_0641</name>
</gene>
<keyword evidence="2 4" id="KW-0808">Transferase</keyword>
<dbReference type="EMBL" id="LGFU01000025">
    <property type="protein sequence ID" value="KUK46473.1"/>
    <property type="molecule type" value="Genomic_DNA"/>
</dbReference>
<keyword evidence="3 4" id="KW-0949">S-adenosyl-L-methionine</keyword>
<protein>
    <submittedName>
        <fullName evidence="7">Putative 23S rRNA (Uracil-5-)-methyltransferase</fullName>
    </submittedName>
</protein>
<feature type="binding site" evidence="4">
    <location>
        <position position="252"/>
    </location>
    <ligand>
        <name>S-adenosyl-L-methionine</name>
        <dbReference type="ChEBI" id="CHEBI:59789"/>
    </ligand>
</feature>
<name>A0A101FY23_9CHLR</name>
<comment type="similarity">
    <text evidence="4">Belongs to the class I-like SAM-binding methyltransferase superfamily. RNA M5U methyltransferase family.</text>
</comment>
<dbReference type="GO" id="GO:0070041">
    <property type="term" value="F:rRNA (uridine-C5-)-methyltransferase activity"/>
    <property type="evidence" value="ECO:0007669"/>
    <property type="project" value="TreeGrafter"/>
</dbReference>
<dbReference type="PROSITE" id="PS51687">
    <property type="entry name" value="SAM_MT_RNA_M5U"/>
    <property type="match status" value="1"/>
</dbReference>
<dbReference type="FunFam" id="2.40.50.140:FF:000097">
    <property type="entry name" value="23S rRNA (uracil(1939)-C(5))-methyltransferase RlmD"/>
    <property type="match status" value="1"/>
</dbReference>
<feature type="binding site" evidence="4">
    <location>
        <position position="302"/>
    </location>
    <ligand>
        <name>S-adenosyl-L-methionine</name>
        <dbReference type="ChEBI" id="CHEBI:59789"/>
    </ligand>
</feature>
<dbReference type="AlphaFoldDB" id="A0A101FY23"/>
<dbReference type="PROSITE" id="PS01230">
    <property type="entry name" value="TRMA_1"/>
    <property type="match status" value="1"/>
</dbReference>
<reference evidence="7 8" key="1">
    <citation type="journal article" date="2015" name="MBio">
        <title>Genome-Resolved Metagenomic Analysis Reveals Roles for Candidate Phyla and Other Microbial Community Members in Biogeochemical Transformations in Oil Reservoirs.</title>
        <authorList>
            <person name="Hu P."/>
            <person name="Tom L."/>
            <person name="Singh A."/>
            <person name="Thomas B.C."/>
            <person name="Baker B.J."/>
            <person name="Piceno Y.M."/>
            <person name="Andersen G.L."/>
            <person name="Banfield J.F."/>
        </authorList>
    </citation>
    <scope>NUCLEOTIDE SEQUENCE [LARGE SCALE GENOMIC DNA]</scope>
    <source>
        <strain evidence="7">46_16</strain>
    </source>
</reference>
<evidence type="ECO:0000313" key="8">
    <source>
        <dbReference type="Proteomes" id="UP000064249"/>
    </source>
</evidence>
<feature type="binding site" evidence="4">
    <location>
        <position position="281"/>
    </location>
    <ligand>
        <name>S-adenosyl-L-methionine</name>
        <dbReference type="ChEBI" id="CHEBI:59789"/>
    </ligand>
</feature>
<dbReference type="Pfam" id="PF05958">
    <property type="entry name" value="tRNA_U5-meth_tr"/>
    <property type="match status" value="1"/>
</dbReference>
<feature type="binding site" evidence="4">
    <location>
        <position position="345"/>
    </location>
    <ligand>
        <name>S-adenosyl-L-methionine</name>
        <dbReference type="ChEBI" id="CHEBI:59789"/>
    </ligand>
</feature>
<proteinExistence type="inferred from homology"/>